<dbReference type="InterPro" id="IPR000836">
    <property type="entry name" value="PRTase_dom"/>
</dbReference>
<dbReference type="Pfam" id="PF14572">
    <property type="entry name" value="Pribosyl_synth"/>
    <property type="match status" value="1"/>
</dbReference>
<evidence type="ECO:0000256" key="8">
    <source>
        <dbReference type="ARBA" id="ARBA00022840"/>
    </source>
</evidence>
<dbReference type="InterPro" id="IPR005946">
    <property type="entry name" value="Rib-P_diPkinase"/>
</dbReference>
<reference evidence="12" key="1">
    <citation type="submission" date="2008-11" db="EMBL/GenBank/DDBJ databases">
        <title>Isolation and characterization of a fructose-1,6-bisphosphatase in Bacteroides sp. from a rumen metagenomic library.</title>
        <authorList>
            <person name="Wang J."/>
            <person name="Liu K."/>
            <person name="Zhao S."/>
            <person name="Bu D."/>
            <person name="Li D."/>
            <person name="Yu P."/>
            <person name="Wei H."/>
            <person name="Zhou L."/>
        </authorList>
    </citation>
    <scope>NUCLEOTIDE SEQUENCE</scope>
</reference>
<dbReference type="SUPFAM" id="SSF53271">
    <property type="entry name" value="PRTase-like"/>
    <property type="match status" value="1"/>
</dbReference>
<keyword evidence="2" id="KW-0963">Cytoplasm</keyword>
<proteinExistence type="predicted"/>
<name>C0JZW8_9BACT</name>
<dbReference type="InterPro" id="IPR029057">
    <property type="entry name" value="PRTase-like"/>
</dbReference>
<dbReference type="InterPro" id="IPR029099">
    <property type="entry name" value="Pribosyltran_N"/>
</dbReference>
<keyword evidence="9" id="KW-0460">Magnesium</keyword>
<dbReference type="Gene3D" id="3.40.50.2020">
    <property type="match status" value="2"/>
</dbReference>
<evidence type="ECO:0000313" key="12">
    <source>
        <dbReference type="EMBL" id="ACM90998.1"/>
    </source>
</evidence>
<dbReference type="GO" id="GO:0000287">
    <property type="term" value="F:magnesium ion binding"/>
    <property type="evidence" value="ECO:0007669"/>
    <property type="project" value="InterPro"/>
</dbReference>
<evidence type="ECO:0000256" key="3">
    <source>
        <dbReference type="ARBA" id="ARBA00022679"/>
    </source>
</evidence>
<dbReference type="SMART" id="SM01400">
    <property type="entry name" value="Pribosyltran_N"/>
    <property type="match status" value="1"/>
</dbReference>
<evidence type="ECO:0000256" key="2">
    <source>
        <dbReference type="ARBA" id="ARBA00022490"/>
    </source>
</evidence>
<dbReference type="GO" id="GO:0006015">
    <property type="term" value="P:5-phosphoribose 1-diphosphate biosynthetic process"/>
    <property type="evidence" value="ECO:0007669"/>
    <property type="project" value="TreeGrafter"/>
</dbReference>
<evidence type="ECO:0000256" key="4">
    <source>
        <dbReference type="ARBA" id="ARBA00022723"/>
    </source>
</evidence>
<keyword evidence="5" id="KW-0545">Nucleotide biosynthesis</keyword>
<dbReference type="GO" id="GO:0005737">
    <property type="term" value="C:cytoplasm"/>
    <property type="evidence" value="ECO:0007669"/>
    <property type="project" value="TreeGrafter"/>
</dbReference>
<feature type="domain" description="Ribose-phosphate pyrophosphokinase N-terminal" evidence="11">
    <location>
        <begin position="10"/>
        <end position="134"/>
    </location>
</feature>
<dbReference type="PANTHER" id="PTHR10210:SF41">
    <property type="entry name" value="RIBOSE-PHOSPHATE PYROPHOSPHOKINASE 1, CHLOROPLASTIC"/>
    <property type="match status" value="1"/>
</dbReference>
<dbReference type="CDD" id="cd06223">
    <property type="entry name" value="PRTases_typeI"/>
    <property type="match status" value="1"/>
</dbReference>
<accession>C0JZW8</accession>
<keyword evidence="3" id="KW-0808">Transferase</keyword>
<keyword evidence="4" id="KW-0479">Metal-binding</keyword>
<dbReference type="EMBL" id="FJ529691">
    <property type="protein sequence ID" value="ACM90998.1"/>
    <property type="molecule type" value="Genomic_DNA"/>
</dbReference>
<keyword evidence="7 12" id="KW-0418">Kinase</keyword>
<dbReference type="Pfam" id="PF13793">
    <property type="entry name" value="Pribosyltran_N"/>
    <property type="match status" value="1"/>
</dbReference>
<dbReference type="AlphaFoldDB" id="C0JZW8"/>
<evidence type="ECO:0000259" key="11">
    <source>
        <dbReference type="Pfam" id="PF13793"/>
    </source>
</evidence>
<evidence type="ECO:0000256" key="5">
    <source>
        <dbReference type="ARBA" id="ARBA00022727"/>
    </source>
</evidence>
<dbReference type="FunFam" id="3.40.50.2020:FF:000007">
    <property type="entry name" value="Ribose-phosphate pyrophosphokinase"/>
    <property type="match status" value="1"/>
</dbReference>
<dbReference type="FunFam" id="3.40.50.2020:FF:000002">
    <property type="entry name" value="Ribose-phosphate pyrophosphokinase"/>
    <property type="match status" value="1"/>
</dbReference>
<keyword evidence="6" id="KW-0547">Nucleotide-binding</keyword>
<evidence type="ECO:0000256" key="10">
    <source>
        <dbReference type="ARBA" id="ARBA00049535"/>
    </source>
</evidence>
<dbReference type="GO" id="GO:0002189">
    <property type="term" value="C:ribose phosphate diphosphokinase complex"/>
    <property type="evidence" value="ECO:0007669"/>
    <property type="project" value="TreeGrafter"/>
</dbReference>
<dbReference type="GO" id="GO:0006164">
    <property type="term" value="P:purine nucleotide biosynthetic process"/>
    <property type="evidence" value="ECO:0007669"/>
    <property type="project" value="TreeGrafter"/>
</dbReference>
<evidence type="ECO:0000256" key="9">
    <source>
        <dbReference type="ARBA" id="ARBA00022842"/>
    </source>
</evidence>
<sequence length="331" mass="36584">MINEVHKHRMAIFTCEATRYFSEKVVAAMNRLKGPEDPEVVLGPLEVTHFSDGEFVPFFAESVRGATCFIIQSTFPPTDNLMELLLSMDAAKRASANKVIAVIPYFGWARQDRKDKPRVSIGAKLVANMIKAAGADALMTCDLHADQIQGFFDLPVNHLYASYDFLDILKKMQKADPDRFTIAAPDMGGAKRANAYAKNLHCPVVICHKTRARANVVERIVPIGEVEGRDIIIIDDIIDTAGTLTAAANELVKRGARSVRAFATHAVLSGPAYERIDASALSEVYVTDTIPLNPEKRALQGKIRVVSLAETFARMMLRVYNYEPISSEFPL</sequence>
<organism evidence="12">
    <name type="scientific">uncultured bacterium URE4</name>
    <dbReference type="NCBI Taxonomy" id="581112"/>
    <lineage>
        <taxon>Bacteria</taxon>
        <taxon>environmental samples</taxon>
    </lineage>
</organism>
<dbReference type="NCBIfam" id="NF002320">
    <property type="entry name" value="PRK01259.1"/>
    <property type="match status" value="1"/>
</dbReference>
<dbReference type="EC" id="2.7.6.1" evidence="1"/>
<protein>
    <recommendedName>
        <fullName evidence="1">ribose-phosphate diphosphokinase</fullName>
        <ecNumber evidence="1">2.7.6.1</ecNumber>
    </recommendedName>
</protein>
<dbReference type="NCBIfam" id="TIGR01251">
    <property type="entry name" value="ribP_PPkin"/>
    <property type="match status" value="1"/>
</dbReference>
<dbReference type="GO" id="GO:0016301">
    <property type="term" value="F:kinase activity"/>
    <property type="evidence" value="ECO:0007669"/>
    <property type="project" value="UniProtKB-KW"/>
</dbReference>
<dbReference type="GO" id="GO:0004749">
    <property type="term" value="F:ribose phosphate diphosphokinase activity"/>
    <property type="evidence" value="ECO:0007669"/>
    <property type="project" value="UniProtKB-EC"/>
</dbReference>
<evidence type="ECO:0000256" key="6">
    <source>
        <dbReference type="ARBA" id="ARBA00022741"/>
    </source>
</evidence>
<dbReference type="PANTHER" id="PTHR10210">
    <property type="entry name" value="RIBOSE-PHOSPHATE DIPHOSPHOKINASE FAMILY MEMBER"/>
    <property type="match status" value="1"/>
</dbReference>
<comment type="catalytic activity">
    <reaction evidence="10">
        <text>D-ribose 5-phosphate + ATP = 5-phospho-alpha-D-ribose 1-diphosphate + AMP + H(+)</text>
        <dbReference type="Rhea" id="RHEA:15609"/>
        <dbReference type="ChEBI" id="CHEBI:15378"/>
        <dbReference type="ChEBI" id="CHEBI:30616"/>
        <dbReference type="ChEBI" id="CHEBI:58017"/>
        <dbReference type="ChEBI" id="CHEBI:78346"/>
        <dbReference type="ChEBI" id="CHEBI:456215"/>
        <dbReference type="EC" id="2.7.6.1"/>
    </reaction>
</comment>
<evidence type="ECO:0000256" key="7">
    <source>
        <dbReference type="ARBA" id="ARBA00022777"/>
    </source>
</evidence>
<dbReference type="GO" id="GO:0005524">
    <property type="term" value="F:ATP binding"/>
    <property type="evidence" value="ECO:0007669"/>
    <property type="project" value="UniProtKB-KW"/>
</dbReference>
<evidence type="ECO:0000256" key="1">
    <source>
        <dbReference type="ARBA" id="ARBA00013247"/>
    </source>
</evidence>
<keyword evidence="8" id="KW-0067">ATP-binding</keyword>